<proteinExistence type="predicted"/>
<sequence length="195" mass="23029">MPEPLQIPMFPLTLLPLPGELVPLHIFEPRYRQLLADAEMLDISFGIYCNHEMNTEKLGALMKLESVIKRYASGESDIVLRCIDVFSMDKLYRTYKTKLYPGGDVFLNHIDLNEMPGVELYELFLIYQTKRNINKHFTTFSIYQIAQELNFDLFDRYKFLTISPARRSTFLINQLKFQIHILRQEEKSKDVFHLN</sequence>
<dbReference type="InterPro" id="IPR015947">
    <property type="entry name" value="PUA-like_sf"/>
</dbReference>
<dbReference type="Proteomes" id="UP001319200">
    <property type="component" value="Unassembled WGS sequence"/>
</dbReference>
<evidence type="ECO:0000313" key="2">
    <source>
        <dbReference type="Proteomes" id="UP001319200"/>
    </source>
</evidence>
<protein>
    <recommendedName>
        <fullName evidence="3">Peptidase</fullName>
    </recommendedName>
</protein>
<accession>A0AAP2DQP5</accession>
<evidence type="ECO:0000313" key="1">
    <source>
        <dbReference type="EMBL" id="MBT1698564.1"/>
    </source>
</evidence>
<dbReference type="InterPro" id="IPR046336">
    <property type="entry name" value="Lon_prtase_N_sf"/>
</dbReference>
<comment type="caution">
    <text evidence="1">The sequence shown here is derived from an EMBL/GenBank/DDBJ whole genome shotgun (WGS) entry which is preliminary data.</text>
</comment>
<dbReference type="AlphaFoldDB" id="A0AAP2DQP5"/>
<dbReference type="EMBL" id="JAHESF010000015">
    <property type="protein sequence ID" value="MBT1698564.1"/>
    <property type="molecule type" value="Genomic_DNA"/>
</dbReference>
<dbReference type="SUPFAM" id="SSF88697">
    <property type="entry name" value="PUA domain-like"/>
    <property type="match status" value="1"/>
</dbReference>
<dbReference type="RefSeq" id="WP_254164913.1">
    <property type="nucleotide sequence ID" value="NZ_JAHESF010000015.1"/>
</dbReference>
<organism evidence="1 2">
    <name type="scientific">Chryseosolibacter histidini</name>
    <dbReference type="NCBI Taxonomy" id="2782349"/>
    <lineage>
        <taxon>Bacteria</taxon>
        <taxon>Pseudomonadati</taxon>
        <taxon>Bacteroidota</taxon>
        <taxon>Cytophagia</taxon>
        <taxon>Cytophagales</taxon>
        <taxon>Chryseotaleaceae</taxon>
        <taxon>Chryseosolibacter</taxon>
    </lineage>
</organism>
<reference evidence="1 2" key="1">
    <citation type="submission" date="2021-05" db="EMBL/GenBank/DDBJ databases">
        <title>A Polyphasic approach of four new species of the genus Ohtaekwangia: Ohtaekwangia histidinii sp. nov., Ohtaekwangia cretensis sp. nov., Ohtaekwangia indiensis sp. nov., Ohtaekwangia reichenbachii sp. nov. from diverse environment.</title>
        <authorList>
            <person name="Octaviana S."/>
        </authorList>
    </citation>
    <scope>NUCLEOTIDE SEQUENCE [LARGE SCALE GENOMIC DNA]</scope>
    <source>
        <strain evidence="1 2">PWU4</strain>
    </source>
</reference>
<dbReference type="Gene3D" id="2.30.130.40">
    <property type="entry name" value="LON domain-like"/>
    <property type="match status" value="1"/>
</dbReference>
<keyword evidence="2" id="KW-1185">Reference proteome</keyword>
<name>A0AAP2DQP5_9BACT</name>
<gene>
    <name evidence="1" type="ORF">KK083_16855</name>
</gene>
<evidence type="ECO:0008006" key="3">
    <source>
        <dbReference type="Google" id="ProtNLM"/>
    </source>
</evidence>